<dbReference type="InterPro" id="IPR043682">
    <property type="entry name" value="RqcH_bacterial"/>
</dbReference>
<dbReference type="GO" id="GO:0043023">
    <property type="term" value="F:ribosomal large subunit binding"/>
    <property type="evidence" value="ECO:0007669"/>
    <property type="project" value="UniProtKB-UniRule"/>
</dbReference>
<dbReference type="InterPro" id="IPR008532">
    <property type="entry name" value="NFACT_RNA-bd"/>
</dbReference>
<dbReference type="EMBL" id="ACZM01000015">
    <property type="protein sequence ID" value="EHG20557.1"/>
    <property type="molecule type" value="Genomic_DNA"/>
</dbReference>
<comment type="caution">
    <text evidence="7">The sequence shown here is derived from an EMBL/GenBank/DDBJ whole genome shotgun (WGS) entry which is preliminary data.</text>
</comment>
<keyword evidence="1 5" id="KW-0820">tRNA-binding</keyword>
<dbReference type="Gene3D" id="1.10.8.50">
    <property type="match status" value="1"/>
</dbReference>
<dbReference type="STRING" id="679201.HMPREF9334_01453"/>
<dbReference type="GO" id="GO:0000049">
    <property type="term" value="F:tRNA binding"/>
    <property type="evidence" value="ECO:0007669"/>
    <property type="project" value="UniProtKB-UniRule"/>
</dbReference>
<dbReference type="PANTHER" id="PTHR15239:SF6">
    <property type="entry name" value="RIBOSOME QUALITY CONTROL COMPLEX SUBUNIT NEMF"/>
    <property type="match status" value="1"/>
</dbReference>
<evidence type="ECO:0000256" key="2">
    <source>
        <dbReference type="ARBA" id="ARBA00022730"/>
    </source>
</evidence>
<dbReference type="eggNOG" id="COG1293">
    <property type="taxonomic scope" value="Bacteria"/>
</dbReference>
<dbReference type="PATRIC" id="fig|679201.3.peg.1467"/>
<proteinExistence type="inferred from homology"/>
<dbReference type="HOGENOM" id="CLU_022481_2_1_9"/>
<keyword evidence="4 5" id="KW-0648">Protein biosynthesis</keyword>
<dbReference type="Gene3D" id="2.30.310.10">
    <property type="entry name" value="ibrinogen binding protein from staphylococcus aureus domain"/>
    <property type="match status" value="1"/>
</dbReference>
<evidence type="ECO:0000256" key="1">
    <source>
        <dbReference type="ARBA" id="ARBA00022555"/>
    </source>
</evidence>
<organism evidence="7 8">
    <name type="scientific">Selenomonas infelix ATCC 43532</name>
    <dbReference type="NCBI Taxonomy" id="679201"/>
    <lineage>
        <taxon>Bacteria</taxon>
        <taxon>Bacillati</taxon>
        <taxon>Bacillota</taxon>
        <taxon>Negativicutes</taxon>
        <taxon>Selenomonadales</taxon>
        <taxon>Selenomonadaceae</taxon>
        <taxon>Selenomonas</taxon>
    </lineage>
</organism>
<keyword evidence="3 5" id="KW-0694">RNA-binding</keyword>
<comment type="function">
    <text evidence="5">Key component of the ribosome quality control system (RQC), a ribosome-associated complex that mediates the extraction of incompletely synthesized nascent chains from stalled ribosomes and their subsequent degradation. RqcH recruits Ala-charged tRNA, and with RqcP directs the elongation of stalled nascent chains on 50S ribosomal subunits, leading to non-templated C-terminal alanine extensions (Ala tail). The Ala tail promotes nascent chain degradation. May add between 1 and at least 8 Ala residues. Binds to stalled 50S ribosomal subunits.</text>
</comment>
<dbReference type="GO" id="GO:0019843">
    <property type="term" value="F:rRNA binding"/>
    <property type="evidence" value="ECO:0007669"/>
    <property type="project" value="UniProtKB-UniRule"/>
</dbReference>
<protein>
    <recommendedName>
        <fullName evidence="5">Rqc2 homolog RqcH</fullName>
        <shortName evidence="5">RqcH</shortName>
    </recommendedName>
</protein>
<gene>
    <name evidence="5" type="primary">rqcH</name>
    <name evidence="7" type="ORF">HMPREF9334_01453</name>
</gene>
<dbReference type="HAMAP" id="MF_00844_B">
    <property type="entry name" value="RqcH_B"/>
    <property type="match status" value="1"/>
</dbReference>
<reference evidence="7 8" key="1">
    <citation type="submission" date="2011-08" db="EMBL/GenBank/DDBJ databases">
        <title>The Genome Sequence of Selenomonas infelix ATCC 43532.</title>
        <authorList>
            <consortium name="The Broad Institute Genome Sequencing Platform"/>
            <person name="Earl A."/>
            <person name="Ward D."/>
            <person name="Feldgarden M."/>
            <person name="Gevers D."/>
            <person name="Izard J."/>
            <person name="Blanton J.M."/>
            <person name="Baranova O.V."/>
            <person name="Dewhirst F.E."/>
            <person name="Young S.K."/>
            <person name="Zeng Q."/>
            <person name="Gargeya S."/>
            <person name="Fitzgerald M."/>
            <person name="Haas B."/>
            <person name="Abouelleil A."/>
            <person name="Alvarado L."/>
            <person name="Arachchi H.M."/>
            <person name="Berlin A."/>
            <person name="Brown A."/>
            <person name="Chapman S.B."/>
            <person name="Chen Z."/>
            <person name="Dunbar C."/>
            <person name="Freedman E."/>
            <person name="Gearin G."/>
            <person name="Gellesch M."/>
            <person name="Goldberg J."/>
            <person name="Griggs A."/>
            <person name="Gujja S."/>
            <person name="Heiman D."/>
            <person name="Howarth C."/>
            <person name="Larson L."/>
            <person name="Lui A."/>
            <person name="MacDonald P.J.P."/>
            <person name="Montmayeur A."/>
            <person name="Murphy C."/>
            <person name="Neiman D."/>
            <person name="Pearson M."/>
            <person name="Priest M."/>
            <person name="Roberts A."/>
            <person name="Saif S."/>
            <person name="Shea T."/>
            <person name="Shenoy N."/>
            <person name="Sisk P."/>
            <person name="Stolte C."/>
            <person name="Sykes S."/>
            <person name="Wortman J."/>
            <person name="Nusbaum C."/>
            <person name="Birren B."/>
        </authorList>
    </citation>
    <scope>NUCLEOTIDE SEQUENCE [LARGE SCALE GENOMIC DNA]</scope>
    <source>
        <strain evidence="7 8">ATCC 43532</strain>
    </source>
</reference>
<evidence type="ECO:0000256" key="4">
    <source>
        <dbReference type="ARBA" id="ARBA00022917"/>
    </source>
</evidence>
<sequence>MKRPHVQGATLAYYAVGVYNFYELERSDSMSLDGFSMSALARELADALTGGRIDKINQPNKQSIVLSVRQPGKNLLLYINTNASNPSAHLIENAPENPAEPPTFVMLLRKQLETGRIAAVRQEGRDRIIHLDIDVIAGGGRITTRTLTLELIGKYSNIILHEDGIITEALRRIGENTSRVRTVFKGIPYTLPPVQDKYDLFTANIDDIITRIQSDSEAKLFQALIGSVLGFGPVSAKEICFLAGLAPNILISALDSSDFAEISRALTELHTWMKEPSPSLRLDENSKVTAMAAFPLSELPNTQRISYPTLSALMIDADKRLGSYIIPDRERFRRLVRTELTRAREKYDKLGAEIAAAENAEEQKIYADNLMTYQYQYNDHADDEITVPNIYSETGETITIPLDRRIGIIANMQAYYKKYDKLKRAQQLLAVQQEHCMANIRHLESIEASLDSSTRLAEIAEIQDELITSGYLHEKLPKRSKDRRAHPFSFTAPDGSIILVGKNNVQNDTLTFKTAAPTDIWLHVRDIPGSHVILRTNGDEPSEASLHLAAQIAAHFSKACGSSNVPVDYTAVRFVKKPSGAVPGFVRFINEKTLFVTEDEDVLVPILAQDPTAST</sequence>
<evidence type="ECO:0000313" key="7">
    <source>
        <dbReference type="EMBL" id="EHG20557.1"/>
    </source>
</evidence>
<dbReference type="GO" id="GO:0072344">
    <property type="term" value="P:rescue of stalled ribosome"/>
    <property type="evidence" value="ECO:0007669"/>
    <property type="project" value="UniProtKB-UniRule"/>
</dbReference>
<comment type="subunit">
    <text evidence="5">Associates with stalled 50S ribosomal subunits. Binds to RqcP.</text>
</comment>
<dbReference type="GO" id="GO:1990112">
    <property type="term" value="C:RQC complex"/>
    <property type="evidence" value="ECO:0007669"/>
    <property type="project" value="TreeGrafter"/>
</dbReference>
<dbReference type="Proteomes" id="UP000004129">
    <property type="component" value="Unassembled WGS sequence"/>
</dbReference>
<evidence type="ECO:0000256" key="5">
    <source>
        <dbReference type="HAMAP-Rule" id="MF_00844"/>
    </source>
</evidence>
<dbReference type="InterPro" id="IPR051608">
    <property type="entry name" value="RQC_Subunit_NEMF"/>
</dbReference>
<comment type="similarity">
    <text evidence="5">Belongs to the NEMF family.</text>
</comment>
<evidence type="ECO:0000313" key="8">
    <source>
        <dbReference type="Proteomes" id="UP000004129"/>
    </source>
</evidence>
<accession>G5GQC2</accession>
<keyword evidence="2 5" id="KW-0699">rRNA-binding</keyword>
<name>G5GQC2_9FIRM</name>
<dbReference type="SUPFAM" id="SSF46946">
    <property type="entry name" value="S13-like H2TH domain"/>
    <property type="match status" value="1"/>
</dbReference>
<dbReference type="PANTHER" id="PTHR15239">
    <property type="entry name" value="NUCLEAR EXPORT MEDIATOR FACTOR NEMF"/>
    <property type="match status" value="1"/>
</dbReference>
<feature type="domain" description="NFACT RNA-binding" evidence="6">
    <location>
        <begin position="488"/>
        <end position="578"/>
    </location>
</feature>
<dbReference type="AlphaFoldDB" id="G5GQC2"/>
<dbReference type="Pfam" id="PF05833">
    <property type="entry name" value="NFACT_N"/>
    <property type="match status" value="1"/>
</dbReference>
<evidence type="ECO:0000259" key="6">
    <source>
        <dbReference type="Pfam" id="PF05670"/>
    </source>
</evidence>
<evidence type="ECO:0000256" key="3">
    <source>
        <dbReference type="ARBA" id="ARBA00022884"/>
    </source>
</evidence>
<dbReference type="InterPro" id="IPR010979">
    <property type="entry name" value="Ribosomal_uS13-like_H2TH"/>
</dbReference>
<dbReference type="Pfam" id="PF05670">
    <property type="entry name" value="NFACT-R_1"/>
    <property type="match status" value="1"/>
</dbReference>
<keyword evidence="8" id="KW-1185">Reference proteome</keyword>